<reference evidence="2 3" key="1">
    <citation type="submission" date="2017-05" db="EMBL/GenBank/DDBJ databases">
        <title>The Genome Sequence of Tsuchiyaea wingfieldii DSM 27421.</title>
        <authorList>
            <person name="Cuomo C."/>
            <person name="Passer A."/>
            <person name="Billmyre B."/>
            <person name="Heitman J."/>
        </authorList>
    </citation>
    <scope>NUCLEOTIDE SEQUENCE [LARGE SCALE GENOMIC DNA]</scope>
    <source>
        <strain evidence="2 3">DSM 27421</strain>
    </source>
</reference>
<feature type="region of interest" description="Disordered" evidence="1">
    <location>
        <begin position="107"/>
        <end position="128"/>
    </location>
</feature>
<dbReference type="AlphaFoldDB" id="A0A5D3B0I4"/>
<comment type="caution">
    <text evidence="2">The sequence shown here is derived from an EMBL/GenBank/DDBJ whole genome shotgun (WGS) entry which is preliminary data.</text>
</comment>
<gene>
    <name evidence="2" type="ORF">B9479_002216</name>
</gene>
<organism evidence="2 3">
    <name type="scientific">Cryptococcus floricola</name>
    <dbReference type="NCBI Taxonomy" id="2591691"/>
    <lineage>
        <taxon>Eukaryota</taxon>
        <taxon>Fungi</taxon>
        <taxon>Dikarya</taxon>
        <taxon>Basidiomycota</taxon>
        <taxon>Agaricomycotina</taxon>
        <taxon>Tremellomycetes</taxon>
        <taxon>Tremellales</taxon>
        <taxon>Cryptococcaceae</taxon>
        <taxon>Cryptococcus</taxon>
    </lineage>
</organism>
<dbReference type="EMBL" id="NIDF01000016">
    <property type="protein sequence ID" value="TYJ57115.1"/>
    <property type="molecule type" value="Genomic_DNA"/>
</dbReference>
<feature type="region of interest" description="Disordered" evidence="1">
    <location>
        <begin position="1"/>
        <end position="37"/>
    </location>
</feature>
<name>A0A5D3B0I4_9TREE</name>
<accession>A0A5D3B0I4</accession>
<proteinExistence type="predicted"/>
<keyword evidence="3" id="KW-1185">Reference proteome</keyword>
<feature type="compositionally biased region" description="Polar residues" evidence="1">
    <location>
        <begin position="8"/>
        <end position="34"/>
    </location>
</feature>
<evidence type="ECO:0000313" key="3">
    <source>
        <dbReference type="Proteomes" id="UP000322245"/>
    </source>
</evidence>
<evidence type="ECO:0000313" key="2">
    <source>
        <dbReference type="EMBL" id="TYJ57115.1"/>
    </source>
</evidence>
<dbReference type="Proteomes" id="UP000322245">
    <property type="component" value="Unassembled WGS sequence"/>
</dbReference>
<sequence>MSEAYQEPSASSSPSGTQAGTSADESRGGSTTDTGPFPAMVWTRYGYRIDDDSFCQTNDIFCPCSADAVTHTPEDMRKYVSRLTGAPLESITVTLLSEYKANVKTSQWDASYHNGEKSQGRTPSPMNL</sequence>
<protein>
    <submittedName>
        <fullName evidence="2">Uncharacterized protein</fullName>
    </submittedName>
</protein>
<evidence type="ECO:0000256" key="1">
    <source>
        <dbReference type="SAM" id="MobiDB-lite"/>
    </source>
</evidence>